<proteinExistence type="predicted"/>
<comment type="caution">
    <text evidence="1">The sequence shown here is derived from an EMBL/GenBank/DDBJ whole genome shotgun (WGS) entry which is preliminary data.</text>
</comment>
<evidence type="ECO:0000313" key="1">
    <source>
        <dbReference type="EMBL" id="KAI3706977.1"/>
    </source>
</evidence>
<reference evidence="1 2" key="2">
    <citation type="journal article" date="2022" name="Mol. Ecol. Resour.">
        <title>The genomes of chicory, endive, great burdock and yacon provide insights into Asteraceae paleo-polyploidization history and plant inulin production.</title>
        <authorList>
            <person name="Fan W."/>
            <person name="Wang S."/>
            <person name="Wang H."/>
            <person name="Wang A."/>
            <person name="Jiang F."/>
            <person name="Liu H."/>
            <person name="Zhao H."/>
            <person name="Xu D."/>
            <person name="Zhang Y."/>
        </authorList>
    </citation>
    <scope>NUCLEOTIDE SEQUENCE [LARGE SCALE GENOMIC DNA]</scope>
    <source>
        <strain evidence="2">cv. Niubang</strain>
    </source>
</reference>
<gene>
    <name evidence="1" type="ORF">L6452_25105</name>
</gene>
<reference evidence="2" key="1">
    <citation type="journal article" date="2022" name="Mol. Ecol. Resour.">
        <title>The genomes of chicory, endive, great burdock and yacon provide insights into Asteraceae palaeo-polyploidization history and plant inulin production.</title>
        <authorList>
            <person name="Fan W."/>
            <person name="Wang S."/>
            <person name="Wang H."/>
            <person name="Wang A."/>
            <person name="Jiang F."/>
            <person name="Liu H."/>
            <person name="Zhao H."/>
            <person name="Xu D."/>
            <person name="Zhang Y."/>
        </authorList>
    </citation>
    <scope>NUCLEOTIDE SEQUENCE [LARGE SCALE GENOMIC DNA]</scope>
    <source>
        <strain evidence="2">cv. Niubang</strain>
    </source>
</reference>
<sequence>MTSVRNCDFKTAIEAYKRGLDESSGLYTDLTKYPLDNFEDVRATTLAYMRVEDDASFRRKQSNNKKPLSVKNPEFKTKETSKSKPSRKISNVRFDKKKITTTTKSPQYPKIFSYGLKGTSKDLVEALRNVQETIQWPKKSDKDDDKKDKAKWCDFHSDHGHMTDDCISLKKELAWHVPKGNLKELIDKLVAPINNVRPPSPVHEKVVNYIIGGSDICGLTYSATKWHASRGLDDQPIHQSS</sequence>
<evidence type="ECO:0000313" key="2">
    <source>
        <dbReference type="Proteomes" id="UP001055879"/>
    </source>
</evidence>
<organism evidence="1 2">
    <name type="scientific">Arctium lappa</name>
    <name type="common">Greater burdock</name>
    <name type="synonym">Lappa major</name>
    <dbReference type="NCBI Taxonomy" id="4217"/>
    <lineage>
        <taxon>Eukaryota</taxon>
        <taxon>Viridiplantae</taxon>
        <taxon>Streptophyta</taxon>
        <taxon>Embryophyta</taxon>
        <taxon>Tracheophyta</taxon>
        <taxon>Spermatophyta</taxon>
        <taxon>Magnoliopsida</taxon>
        <taxon>eudicotyledons</taxon>
        <taxon>Gunneridae</taxon>
        <taxon>Pentapetalae</taxon>
        <taxon>asterids</taxon>
        <taxon>campanulids</taxon>
        <taxon>Asterales</taxon>
        <taxon>Asteraceae</taxon>
        <taxon>Carduoideae</taxon>
        <taxon>Cardueae</taxon>
        <taxon>Arctiinae</taxon>
        <taxon>Arctium</taxon>
    </lineage>
</organism>
<dbReference type="Proteomes" id="UP001055879">
    <property type="component" value="Linkage Group LG08"/>
</dbReference>
<protein>
    <submittedName>
        <fullName evidence="1">Uncharacterized protein</fullName>
    </submittedName>
</protein>
<accession>A0ACB9AAU8</accession>
<keyword evidence="2" id="KW-1185">Reference proteome</keyword>
<dbReference type="EMBL" id="CM042054">
    <property type="protein sequence ID" value="KAI3706977.1"/>
    <property type="molecule type" value="Genomic_DNA"/>
</dbReference>
<name>A0ACB9AAU8_ARCLA</name>